<gene>
    <name evidence="2" type="ORF">P9271_22220</name>
</gene>
<evidence type="ECO:0000313" key="2">
    <source>
        <dbReference type="EMBL" id="MED4404007.1"/>
    </source>
</evidence>
<accession>A0ABU6P3S8</accession>
<evidence type="ECO:0000256" key="1">
    <source>
        <dbReference type="SAM" id="Phobius"/>
    </source>
</evidence>
<feature type="transmembrane region" description="Helical" evidence="1">
    <location>
        <begin position="6"/>
        <end position="25"/>
    </location>
</feature>
<keyword evidence="1" id="KW-0472">Membrane</keyword>
<keyword evidence="1" id="KW-1133">Transmembrane helix</keyword>
<name>A0ABU6P3S8_9BACI</name>
<dbReference type="EMBL" id="JARTFS010000022">
    <property type="protein sequence ID" value="MED4404007.1"/>
    <property type="molecule type" value="Genomic_DNA"/>
</dbReference>
<organism evidence="2 3">
    <name type="scientific">Metabacillus fastidiosus</name>
    <dbReference type="NCBI Taxonomy" id="1458"/>
    <lineage>
        <taxon>Bacteria</taxon>
        <taxon>Bacillati</taxon>
        <taxon>Bacillota</taxon>
        <taxon>Bacilli</taxon>
        <taxon>Bacillales</taxon>
        <taxon>Bacillaceae</taxon>
        <taxon>Metabacillus</taxon>
    </lineage>
</organism>
<dbReference type="Proteomes" id="UP001342826">
    <property type="component" value="Unassembled WGS sequence"/>
</dbReference>
<proteinExistence type="predicted"/>
<dbReference type="RefSeq" id="WP_328003325.1">
    <property type="nucleotide sequence ID" value="NZ_JARTFS010000022.1"/>
</dbReference>
<keyword evidence="3" id="KW-1185">Reference proteome</keyword>
<comment type="caution">
    <text evidence="2">The sequence shown here is derived from an EMBL/GenBank/DDBJ whole genome shotgun (WGS) entry which is preliminary data.</text>
</comment>
<sequence>MYIIITIVFYIIGLFLLYVVIETGVRKGINTSIIGKFMEKEYGIKEDRKSFLDNDLDND</sequence>
<keyword evidence="1" id="KW-0812">Transmembrane</keyword>
<evidence type="ECO:0000313" key="3">
    <source>
        <dbReference type="Proteomes" id="UP001342826"/>
    </source>
</evidence>
<reference evidence="2 3" key="1">
    <citation type="submission" date="2023-03" db="EMBL/GenBank/DDBJ databases">
        <title>Bacillus Genome Sequencing.</title>
        <authorList>
            <person name="Dunlap C."/>
        </authorList>
    </citation>
    <scope>NUCLEOTIDE SEQUENCE [LARGE SCALE GENOMIC DNA]</scope>
    <source>
        <strain evidence="2 3">NRS-1717</strain>
    </source>
</reference>
<protein>
    <submittedName>
        <fullName evidence="2">Uncharacterized protein</fullName>
    </submittedName>
</protein>